<feature type="compositionally biased region" description="Pro residues" evidence="5">
    <location>
        <begin position="203"/>
        <end position="224"/>
    </location>
</feature>
<feature type="compositionally biased region" description="Low complexity" evidence="5">
    <location>
        <begin position="165"/>
        <end position="178"/>
    </location>
</feature>
<evidence type="ECO:0000256" key="1">
    <source>
        <dbReference type="ARBA" id="ARBA00022723"/>
    </source>
</evidence>
<evidence type="ECO:0000313" key="8">
    <source>
        <dbReference type="Proteomes" id="UP001152087"/>
    </source>
</evidence>
<dbReference type="PANTHER" id="PTHR15710">
    <property type="entry name" value="E3 UBIQUITIN-PROTEIN LIGASE PRAJA"/>
    <property type="match status" value="1"/>
</dbReference>
<dbReference type="Proteomes" id="UP001152087">
    <property type="component" value="Unassembled WGS sequence"/>
</dbReference>
<feature type="region of interest" description="Disordered" evidence="5">
    <location>
        <begin position="600"/>
        <end position="658"/>
    </location>
</feature>
<feature type="compositionally biased region" description="Polar residues" evidence="5">
    <location>
        <begin position="187"/>
        <end position="199"/>
    </location>
</feature>
<organism evidence="7 8">
    <name type="scientific">Fusarium falciforme</name>
    <dbReference type="NCBI Taxonomy" id="195108"/>
    <lineage>
        <taxon>Eukaryota</taxon>
        <taxon>Fungi</taxon>
        <taxon>Dikarya</taxon>
        <taxon>Ascomycota</taxon>
        <taxon>Pezizomycotina</taxon>
        <taxon>Sordariomycetes</taxon>
        <taxon>Hypocreomycetidae</taxon>
        <taxon>Hypocreales</taxon>
        <taxon>Nectriaceae</taxon>
        <taxon>Fusarium</taxon>
        <taxon>Fusarium solani species complex</taxon>
    </lineage>
</organism>
<evidence type="ECO:0000256" key="3">
    <source>
        <dbReference type="ARBA" id="ARBA00022833"/>
    </source>
</evidence>
<dbReference type="InterPro" id="IPR013083">
    <property type="entry name" value="Znf_RING/FYVE/PHD"/>
</dbReference>
<evidence type="ECO:0000256" key="2">
    <source>
        <dbReference type="ARBA" id="ARBA00022771"/>
    </source>
</evidence>
<evidence type="ECO:0000256" key="4">
    <source>
        <dbReference type="PROSITE-ProRule" id="PRU00175"/>
    </source>
</evidence>
<keyword evidence="1" id="KW-0479">Metal-binding</keyword>
<keyword evidence="8" id="KW-1185">Reference proteome</keyword>
<protein>
    <recommendedName>
        <fullName evidence="6">RING-type domain-containing protein</fullName>
    </recommendedName>
</protein>
<keyword evidence="3" id="KW-0862">Zinc</keyword>
<dbReference type="Gene3D" id="3.30.40.10">
    <property type="entry name" value="Zinc/RING finger domain, C3HC4 (zinc finger)"/>
    <property type="match status" value="1"/>
</dbReference>
<feature type="compositionally biased region" description="Polar residues" evidence="5">
    <location>
        <begin position="33"/>
        <end position="54"/>
    </location>
</feature>
<dbReference type="PROSITE" id="PS50089">
    <property type="entry name" value="ZF_RING_2"/>
    <property type="match status" value="1"/>
</dbReference>
<evidence type="ECO:0000259" key="6">
    <source>
        <dbReference type="PROSITE" id="PS50089"/>
    </source>
</evidence>
<dbReference type="SMART" id="SM00184">
    <property type="entry name" value="RING"/>
    <property type="match status" value="1"/>
</dbReference>
<evidence type="ECO:0000313" key="7">
    <source>
        <dbReference type="EMBL" id="KAJ4196726.1"/>
    </source>
</evidence>
<dbReference type="EMBL" id="JAOQAV010000002">
    <property type="protein sequence ID" value="KAJ4196726.1"/>
    <property type="molecule type" value="Genomic_DNA"/>
</dbReference>
<accession>A0A9W8V7L8</accession>
<feature type="compositionally biased region" description="Basic residues" evidence="5">
    <location>
        <begin position="257"/>
        <end position="268"/>
    </location>
</feature>
<keyword evidence="2 4" id="KW-0863">Zinc-finger</keyword>
<comment type="caution">
    <text evidence="7">The sequence shown here is derived from an EMBL/GenBank/DDBJ whole genome shotgun (WGS) entry which is preliminary data.</text>
</comment>
<dbReference type="SUPFAM" id="SSF57850">
    <property type="entry name" value="RING/U-box"/>
    <property type="match status" value="1"/>
</dbReference>
<dbReference type="InterPro" id="IPR001841">
    <property type="entry name" value="Znf_RING"/>
</dbReference>
<name>A0A9W8V7L8_9HYPO</name>
<feature type="region of interest" description="Disordered" evidence="5">
    <location>
        <begin position="33"/>
        <end position="77"/>
    </location>
</feature>
<reference evidence="7" key="1">
    <citation type="submission" date="2022-09" db="EMBL/GenBank/DDBJ databases">
        <title>Fusarium specimens isolated from Avocado Roots.</title>
        <authorList>
            <person name="Stajich J."/>
            <person name="Roper C."/>
            <person name="Heimlech-Rivalta G."/>
        </authorList>
    </citation>
    <scope>NUCLEOTIDE SEQUENCE</scope>
    <source>
        <strain evidence="7">A02</strain>
    </source>
</reference>
<feature type="compositionally biased region" description="Basic and acidic residues" evidence="5">
    <location>
        <begin position="474"/>
        <end position="494"/>
    </location>
</feature>
<feature type="region of interest" description="Disordered" evidence="5">
    <location>
        <begin position="103"/>
        <end position="282"/>
    </location>
</feature>
<gene>
    <name evidence="7" type="ORF">NW755_001497</name>
</gene>
<dbReference type="AlphaFoldDB" id="A0A9W8V7L8"/>
<feature type="region of interest" description="Disordered" evidence="5">
    <location>
        <begin position="451"/>
        <end position="518"/>
    </location>
</feature>
<feature type="compositionally biased region" description="Polar residues" evidence="5">
    <location>
        <begin position="547"/>
        <end position="557"/>
    </location>
</feature>
<proteinExistence type="predicted"/>
<feature type="compositionally biased region" description="Polar residues" evidence="5">
    <location>
        <begin position="633"/>
        <end position="642"/>
    </location>
</feature>
<sequence length="658" mass="71233">MDPMDPMDPMDYIMHNPRSSGHYDPVHSASNHWMSHSHNSPSYPWQTQNPSLPQSYPHHPLQSAPGSGPDPFQLGHHHGGILPPMLGLPHPHAFPESMPGAISPRPSGRHQTYHRSAMPPPVAPVASGTGAHSRDGAFANQIPGRPLSFQPPAGLGIPPPGAGAGAAPEPNSQQQQQQRPPFLASEPPTNNFGQHNNNSPHFVPVPVPVPVPLPPHPYMSTPPPRRGHFSSASTSSRTVFRDIPSPTRPSPPSSGFRRSHHTRQRRPTSTRIMSSEPGREDDDDAARHVYFEHGMYSPGGSDSSAEANEETVLRHMQLMRGAVSTKMVASKSTLRSLESVKIEDIPEGDRSCVICYGDYGVESPEGVRESPLRLPKCGHIFGDHCIKTWLDQSDSCPYCRDKLHSEPKQHTSASTRAFMSLMRSQGLHVSSRATANPDDILARAMVMSYGMGGRNGSPSRQPVTAGRRSPPSDAGERQRRTRARHDNGHTRELRPLSGGHSRAVHFDTPSQRAAPGAPLIGHSFVHHWDEMSPMERRQQWTNERDQMSNGRLNGPPNSTSTTTTDAPGEASTPASTISMSALSPLAPMYQPQGVFIGATDRHPLGAAPSHDLPLLEIRNPPPQAQAGPASGGNENATPSLATPQDLPGPIQGNSNRSW</sequence>
<dbReference type="Pfam" id="PF13639">
    <property type="entry name" value="zf-RING_2"/>
    <property type="match status" value="1"/>
</dbReference>
<evidence type="ECO:0000256" key="5">
    <source>
        <dbReference type="SAM" id="MobiDB-lite"/>
    </source>
</evidence>
<dbReference type="GO" id="GO:0008270">
    <property type="term" value="F:zinc ion binding"/>
    <property type="evidence" value="ECO:0007669"/>
    <property type="project" value="UniProtKB-KW"/>
</dbReference>
<feature type="region of interest" description="Disordered" evidence="5">
    <location>
        <begin position="534"/>
        <end position="575"/>
    </location>
</feature>
<feature type="compositionally biased region" description="Basic and acidic residues" evidence="5">
    <location>
        <begin position="534"/>
        <end position="546"/>
    </location>
</feature>
<feature type="domain" description="RING-type" evidence="6">
    <location>
        <begin position="352"/>
        <end position="400"/>
    </location>
</feature>